<proteinExistence type="predicted"/>
<name>A0A7J7FWM4_CAMSI</name>
<dbReference type="Pfam" id="PF00169">
    <property type="entry name" value="PH"/>
    <property type="match status" value="1"/>
</dbReference>
<evidence type="ECO:0000313" key="8">
    <source>
        <dbReference type="EMBL" id="KAF5932752.1"/>
    </source>
</evidence>
<dbReference type="PRINTS" id="PR00405">
    <property type="entry name" value="REVINTRACTNG"/>
</dbReference>
<dbReference type="InterPro" id="IPR001164">
    <property type="entry name" value="ArfGAP_dom"/>
</dbReference>
<evidence type="ECO:0000256" key="1">
    <source>
        <dbReference type="ARBA" id="ARBA00022723"/>
    </source>
</evidence>
<dbReference type="SUPFAM" id="SSF57863">
    <property type="entry name" value="ArfGap/RecO-like zinc finger"/>
    <property type="match status" value="2"/>
</dbReference>
<gene>
    <name evidence="8" type="ORF">HYC85_028923</name>
</gene>
<dbReference type="SMART" id="SM00233">
    <property type="entry name" value="PH"/>
    <property type="match status" value="1"/>
</dbReference>
<dbReference type="GO" id="GO:0005737">
    <property type="term" value="C:cytoplasm"/>
    <property type="evidence" value="ECO:0007669"/>
    <property type="project" value="InterPro"/>
</dbReference>
<dbReference type="GO" id="GO:0008270">
    <property type="term" value="F:zinc ion binding"/>
    <property type="evidence" value="ECO:0007669"/>
    <property type="project" value="UniProtKB-KW"/>
</dbReference>
<keyword evidence="4" id="KW-0040">ANK repeat</keyword>
<dbReference type="SMART" id="SM00105">
    <property type="entry name" value="ArfGap"/>
    <property type="match status" value="1"/>
</dbReference>
<dbReference type="InterPro" id="IPR037278">
    <property type="entry name" value="ARFGAP/RecO"/>
</dbReference>
<feature type="repeat" description="ANK" evidence="4">
    <location>
        <begin position="814"/>
        <end position="846"/>
    </location>
</feature>
<dbReference type="Proteomes" id="UP000593564">
    <property type="component" value="Unassembled WGS sequence"/>
</dbReference>
<dbReference type="SMART" id="SM00248">
    <property type="entry name" value="ANK"/>
    <property type="match status" value="2"/>
</dbReference>
<evidence type="ECO:0000256" key="5">
    <source>
        <dbReference type="PROSITE-ProRule" id="PRU00288"/>
    </source>
</evidence>
<dbReference type="CDD" id="cd08204">
    <property type="entry name" value="ArfGap"/>
    <property type="match status" value="1"/>
</dbReference>
<dbReference type="CDD" id="cd13250">
    <property type="entry name" value="PH_ACAP"/>
    <property type="match status" value="1"/>
</dbReference>
<dbReference type="InterPro" id="IPR038508">
    <property type="entry name" value="ArfGAP_dom_sf"/>
</dbReference>
<dbReference type="SUPFAM" id="SSF50729">
    <property type="entry name" value="PH domain-like"/>
    <property type="match status" value="1"/>
</dbReference>
<evidence type="ECO:0008006" key="10">
    <source>
        <dbReference type="Google" id="ProtNLM"/>
    </source>
</evidence>
<dbReference type="PANTHER" id="PTHR23180">
    <property type="entry name" value="CENTAURIN/ARF"/>
    <property type="match status" value="1"/>
</dbReference>
<keyword evidence="9" id="KW-1185">Reference proteome</keyword>
<evidence type="ECO:0000256" key="2">
    <source>
        <dbReference type="ARBA" id="ARBA00022771"/>
    </source>
</evidence>
<dbReference type="CDD" id="cd07606">
    <property type="entry name" value="BAR_SFC_plant"/>
    <property type="match status" value="1"/>
</dbReference>
<dbReference type="EMBL" id="JACBKZ010000014">
    <property type="protein sequence ID" value="KAF5932752.1"/>
    <property type="molecule type" value="Genomic_DNA"/>
</dbReference>
<dbReference type="InterPro" id="IPR027267">
    <property type="entry name" value="AH/BAR_dom_sf"/>
</dbReference>
<dbReference type="PROSITE" id="PS50088">
    <property type="entry name" value="ANK_REPEAT"/>
    <property type="match status" value="2"/>
</dbReference>
<dbReference type="InterPro" id="IPR045258">
    <property type="entry name" value="ACAP1/2/3-like"/>
</dbReference>
<dbReference type="InterPro" id="IPR001849">
    <property type="entry name" value="PH_domain"/>
</dbReference>
<sequence length="906" mass="102321">MHFESFDASPIFRQQENKFQFAKLDDSPMFRQQIQGLEESAEVLRERTSKFYKGCRKYTEGLGEGYDREIAFACALEAFGGHSDPICAAFGGPIMTKFAIALREIGTYKEVLRSKVEHMLNDRLLQFVNVDLPDVKEARKRFDKANAIYDQAREKYLSLRKSTRMDIAAAIEEVGALAKVESKKRFELLEIVSGTMDAHLHYFKQGYELLHQLEPYINQVLAYAQQSRESSRYEQATLNERIKEYKRQVDRESRQSLILSHISPNGDARKPFPRSSHKEIKAVMQSAAEGRVQTIKQGYLSKRSSNLRGDWKRRFFVLDNRGMLYYYRKQWSRPFGGGSQLPAHRNNASEAGSGLLSRWLSSHYHGGVHDEKAVARHTVNLLTSTIKVDADQSDLRFCFRIISPTKNYTLQAESALEQMDWIEKITGVIASLLSSQAPERRLTASPTVTGCHGSLSYSSSIGSSSDFGQRAIGQHLADDLSSRNLVRASRSLQQLPYSEKSEKSLDALKRVLGNDKCADCGAPEPEWASLNLGVIICIECSGVHRNLGVHISKSGLILETKRSEMFLCRGFNTIEKLFANSWKTTWRVRPSSSGKELHKRFRCTEIIRYGGKKKNHKINRKKKMVRSLALDVKVWEPSVINLFQALGNTFVNSIWEGLLPAQRTFQADEIPIKFFEYDKKQFFSKPSHDAHISIKEKFINAKYAEKRFVHRGEDNQHLLSVAQQLWGSVHANDKKAAYRLIVTYEADVNAIHGQASSGTSLNLSKAMQCQAHGESPDVYFDCLTDLTDSSSSFSSVRESKDEFIAEFLDDEFLDGCSLLHLACQAADIGMVELLLQHGANVNASDSRGQTPLHHSIIRGRIAIAKLLLTRGADPHACDREGKTPLQLVTETCDDIEILALLKNPNR</sequence>
<dbReference type="SUPFAM" id="SSF48403">
    <property type="entry name" value="Ankyrin repeat"/>
    <property type="match status" value="1"/>
</dbReference>
<dbReference type="SUPFAM" id="SSF103657">
    <property type="entry name" value="BAR/IMD domain-like"/>
    <property type="match status" value="1"/>
</dbReference>
<dbReference type="InterPro" id="IPR004148">
    <property type="entry name" value="BAR_dom"/>
</dbReference>
<evidence type="ECO:0000313" key="9">
    <source>
        <dbReference type="Proteomes" id="UP000593564"/>
    </source>
</evidence>
<feature type="repeat" description="ANK" evidence="4">
    <location>
        <begin position="847"/>
        <end position="879"/>
    </location>
</feature>
<dbReference type="InterPro" id="IPR035670">
    <property type="entry name" value="AGD1/2/3/4_BAR_plant"/>
</dbReference>
<dbReference type="PROSITE" id="PS50297">
    <property type="entry name" value="ANK_REP_REGION"/>
    <property type="match status" value="2"/>
</dbReference>
<protein>
    <recommendedName>
        <fullName evidence="10">ADP-ribosylation factor GTPase-activating protein AGD3</fullName>
    </recommendedName>
</protein>
<feature type="domain" description="PH" evidence="6">
    <location>
        <begin position="293"/>
        <end position="430"/>
    </location>
</feature>
<dbReference type="Gene3D" id="1.20.1270.60">
    <property type="entry name" value="Arfaptin homology (AH) domain/BAR domain"/>
    <property type="match status" value="1"/>
</dbReference>
<dbReference type="PANTHER" id="PTHR23180:SF160">
    <property type="entry name" value="ADP-RIBOSYLATION FACTOR GTPASE-ACTIVATING PROTEIN EFFECTOR PROTEIN 1"/>
    <property type="match status" value="1"/>
</dbReference>
<dbReference type="GO" id="GO:0005096">
    <property type="term" value="F:GTPase activator activity"/>
    <property type="evidence" value="ECO:0007669"/>
    <property type="project" value="InterPro"/>
</dbReference>
<dbReference type="SMART" id="SM00721">
    <property type="entry name" value="BAR"/>
    <property type="match status" value="1"/>
</dbReference>
<dbReference type="Pfam" id="PF12796">
    <property type="entry name" value="Ank_2"/>
    <property type="match status" value="1"/>
</dbReference>
<dbReference type="Gene3D" id="2.30.29.30">
    <property type="entry name" value="Pleckstrin-homology domain (PH domain)/Phosphotyrosine-binding domain (PTB)"/>
    <property type="match status" value="1"/>
</dbReference>
<evidence type="ECO:0000256" key="4">
    <source>
        <dbReference type="PROSITE-ProRule" id="PRU00023"/>
    </source>
</evidence>
<evidence type="ECO:0000256" key="3">
    <source>
        <dbReference type="ARBA" id="ARBA00022833"/>
    </source>
</evidence>
<dbReference type="Pfam" id="PF16746">
    <property type="entry name" value="BAR_3"/>
    <property type="match status" value="1"/>
</dbReference>
<evidence type="ECO:0000259" key="6">
    <source>
        <dbReference type="PROSITE" id="PS50003"/>
    </source>
</evidence>
<dbReference type="InterPro" id="IPR011993">
    <property type="entry name" value="PH-like_dom_sf"/>
</dbReference>
<dbReference type="Gene3D" id="1.25.40.20">
    <property type="entry name" value="Ankyrin repeat-containing domain"/>
    <property type="match status" value="1"/>
</dbReference>
<reference evidence="8 9" key="2">
    <citation type="submission" date="2020-07" db="EMBL/GenBank/DDBJ databases">
        <title>Genome assembly of wild tea tree DASZ reveals pedigree and selection history of tea varieties.</title>
        <authorList>
            <person name="Zhang W."/>
        </authorList>
    </citation>
    <scope>NUCLEOTIDE SEQUENCE [LARGE SCALE GENOMIC DNA]</scope>
    <source>
        <strain evidence="9">cv. G240</strain>
        <tissue evidence="8">Leaf</tissue>
    </source>
</reference>
<comment type="caution">
    <text evidence="8">The sequence shown here is derived from an EMBL/GenBank/DDBJ whole genome shotgun (WGS) entry which is preliminary data.</text>
</comment>
<evidence type="ECO:0000259" key="7">
    <source>
        <dbReference type="PROSITE" id="PS50115"/>
    </source>
</evidence>
<feature type="domain" description="Arf-GAP" evidence="7">
    <location>
        <begin position="502"/>
        <end position="716"/>
    </location>
</feature>
<keyword evidence="2 5" id="KW-0863">Zinc-finger</keyword>
<keyword evidence="3" id="KW-0862">Zinc</keyword>
<dbReference type="PROSITE" id="PS50003">
    <property type="entry name" value="PH_DOMAIN"/>
    <property type="match status" value="1"/>
</dbReference>
<dbReference type="Pfam" id="PF01412">
    <property type="entry name" value="ArfGap"/>
    <property type="match status" value="1"/>
</dbReference>
<organism evidence="8 9">
    <name type="scientific">Camellia sinensis</name>
    <name type="common">Tea plant</name>
    <name type="synonym">Thea sinensis</name>
    <dbReference type="NCBI Taxonomy" id="4442"/>
    <lineage>
        <taxon>Eukaryota</taxon>
        <taxon>Viridiplantae</taxon>
        <taxon>Streptophyta</taxon>
        <taxon>Embryophyta</taxon>
        <taxon>Tracheophyta</taxon>
        <taxon>Spermatophyta</taxon>
        <taxon>Magnoliopsida</taxon>
        <taxon>eudicotyledons</taxon>
        <taxon>Gunneridae</taxon>
        <taxon>Pentapetalae</taxon>
        <taxon>asterids</taxon>
        <taxon>Ericales</taxon>
        <taxon>Theaceae</taxon>
        <taxon>Camellia</taxon>
    </lineage>
</organism>
<dbReference type="AlphaFoldDB" id="A0A7J7FWM4"/>
<dbReference type="InterPro" id="IPR002110">
    <property type="entry name" value="Ankyrin_rpt"/>
</dbReference>
<accession>A0A7J7FWM4</accession>
<dbReference type="InterPro" id="IPR036770">
    <property type="entry name" value="Ankyrin_rpt-contain_sf"/>
</dbReference>
<dbReference type="PROSITE" id="PS50115">
    <property type="entry name" value="ARFGAP"/>
    <property type="match status" value="1"/>
</dbReference>
<keyword evidence="1" id="KW-0479">Metal-binding</keyword>
<reference evidence="9" key="1">
    <citation type="journal article" date="2020" name="Nat. Commun.">
        <title>Genome assembly of wild tea tree DASZ reveals pedigree and selection history of tea varieties.</title>
        <authorList>
            <person name="Zhang W."/>
            <person name="Zhang Y."/>
            <person name="Qiu H."/>
            <person name="Guo Y."/>
            <person name="Wan H."/>
            <person name="Zhang X."/>
            <person name="Scossa F."/>
            <person name="Alseekh S."/>
            <person name="Zhang Q."/>
            <person name="Wang P."/>
            <person name="Xu L."/>
            <person name="Schmidt M.H."/>
            <person name="Jia X."/>
            <person name="Li D."/>
            <person name="Zhu A."/>
            <person name="Guo F."/>
            <person name="Chen W."/>
            <person name="Ni D."/>
            <person name="Usadel B."/>
            <person name="Fernie A.R."/>
            <person name="Wen W."/>
        </authorList>
    </citation>
    <scope>NUCLEOTIDE SEQUENCE [LARGE SCALE GENOMIC DNA]</scope>
    <source>
        <strain evidence="9">cv. G240</strain>
    </source>
</reference>
<dbReference type="Gene3D" id="1.10.220.150">
    <property type="entry name" value="Arf GTPase activating protein"/>
    <property type="match status" value="1"/>
</dbReference>